<dbReference type="EMBL" id="SDMP01000002">
    <property type="protein sequence ID" value="RYR74120.1"/>
    <property type="molecule type" value="Genomic_DNA"/>
</dbReference>
<dbReference type="SUPFAM" id="SSF49503">
    <property type="entry name" value="Cupredoxins"/>
    <property type="match status" value="1"/>
</dbReference>
<accession>A0A445EF26</accession>
<gene>
    <name evidence="1" type="ORF">Ahy_A02g008744</name>
</gene>
<dbReference type="STRING" id="3818.A0A445EF26"/>
<dbReference type="Proteomes" id="UP000289738">
    <property type="component" value="Chromosome A02"/>
</dbReference>
<evidence type="ECO:0000313" key="2">
    <source>
        <dbReference type="Proteomes" id="UP000289738"/>
    </source>
</evidence>
<dbReference type="InterPro" id="IPR008972">
    <property type="entry name" value="Cupredoxin"/>
</dbReference>
<dbReference type="Gene3D" id="2.60.40.420">
    <property type="entry name" value="Cupredoxins - blue copper proteins"/>
    <property type="match status" value="1"/>
</dbReference>
<comment type="caution">
    <text evidence="1">The sequence shown here is derived from an EMBL/GenBank/DDBJ whole genome shotgun (WGS) entry which is preliminary data.</text>
</comment>
<dbReference type="PANTHER" id="PTHR34052:SF1">
    <property type="entry name" value="OS06G0216700 PROTEIN"/>
    <property type="match status" value="1"/>
</dbReference>
<dbReference type="AlphaFoldDB" id="A0A445EF26"/>
<organism evidence="1 2">
    <name type="scientific">Arachis hypogaea</name>
    <name type="common">Peanut</name>
    <dbReference type="NCBI Taxonomy" id="3818"/>
    <lineage>
        <taxon>Eukaryota</taxon>
        <taxon>Viridiplantae</taxon>
        <taxon>Streptophyta</taxon>
        <taxon>Embryophyta</taxon>
        <taxon>Tracheophyta</taxon>
        <taxon>Spermatophyta</taxon>
        <taxon>Magnoliopsida</taxon>
        <taxon>eudicotyledons</taxon>
        <taxon>Gunneridae</taxon>
        <taxon>Pentapetalae</taxon>
        <taxon>rosids</taxon>
        <taxon>fabids</taxon>
        <taxon>Fabales</taxon>
        <taxon>Fabaceae</taxon>
        <taxon>Papilionoideae</taxon>
        <taxon>50 kb inversion clade</taxon>
        <taxon>dalbergioids sensu lato</taxon>
        <taxon>Dalbergieae</taxon>
        <taxon>Pterocarpus clade</taxon>
        <taxon>Arachis</taxon>
    </lineage>
</organism>
<keyword evidence="2" id="KW-1185">Reference proteome</keyword>
<dbReference type="PANTHER" id="PTHR34052">
    <property type="entry name" value="GLYCINE-RICH PROTEIN-LIKE"/>
    <property type="match status" value="1"/>
</dbReference>
<proteinExistence type="predicted"/>
<name>A0A445EF26_ARAHY</name>
<evidence type="ECO:0000313" key="1">
    <source>
        <dbReference type="EMBL" id="RYR74120.1"/>
    </source>
</evidence>
<protein>
    <submittedName>
        <fullName evidence="1">Uncharacterized protein</fullName>
    </submittedName>
</protein>
<sequence length="172" mass="19652">MMRFLLVFPKPGVENSFKSATAKFEKMKIDYSLEKKGEADNVDDEEMAAAETNNNDEEWDAYAKFDLVGDCEIPLPPHSMDAIFKYEAPNATNPFQHSVYLFLNLWSFMNCDIKKAKRVAKVTQGGGEGFKSVLNKWQPYCFACDEKNGFHCNNGLMKFAIFPMIRSFWSSP</sequence>
<reference evidence="1 2" key="1">
    <citation type="submission" date="2019-01" db="EMBL/GenBank/DDBJ databases">
        <title>Sequencing of cultivated peanut Arachis hypogaea provides insights into genome evolution and oil improvement.</title>
        <authorList>
            <person name="Chen X."/>
        </authorList>
    </citation>
    <scope>NUCLEOTIDE SEQUENCE [LARGE SCALE GENOMIC DNA]</scope>
    <source>
        <strain evidence="2">cv. Fuhuasheng</strain>
        <tissue evidence="1">Leaves</tissue>
    </source>
</reference>